<dbReference type="Gene3D" id="2.60.40.10">
    <property type="entry name" value="Immunoglobulins"/>
    <property type="match status" value="1"/>
</dbReference>
<dbReference type="EMBL" id="JAFBMS010000004">
    <property type="protein sequence ID" value="KAG9353002.1"/>
    <property type="molecule type" value="Genomic_DNA"/>
</dbReference>
<dbReference type="InterPro" id="IPR014756">
    <property type="entry name" value="Ig_E-set"/>
</dbReference>
<sequence length="139" mass="15662">FTLKYVNQEHLTNQVSHETQGLSSKHLVVRRGKPFKITLLFKGRPFSPAKDCLIFKVLLGDLYAEFPATLEKSQSQSQWNAGLLSGSSTHCNSVTVCIFPPPHASVGLYDLHLYILAQSWVRRYKIGEFVLLCNPWCPG</sequence>
<evidence type="ECO:0000256" key="1">
    <source>
        <dbReference type="ARBA" id="ARBA00005968"/>
    </source>
</evidence>
<dbReference type="PANTHER" id="PTHR11590:SF80">
    <property type="entry name" value="TRANSGLUTAMINASE 5,-LIKE"/>
    <property type="match status" value="1"/>
</dbReference>
<dbReference type="Pfam" id="PF00868">
    <property type="entry name" value="Transglut_N"/>
    <property type="match status" value="1"/>
</dbReference>
<gene>
    <name evidence="3" type="ORF">JZ751_017578</name>
</gene>
<keyword evidence="4" id="KW-1185">Reference proteome</keyword>
<feature type="non-terminal residue" evidence="3">
    <location>
        <position position="139"/>
    </location>
</feature>
<protein>
    <recommendedName>
        <fullName evidence="2">Transglutaminase N-terminal domain-containing protein</fullName>
    </recommendedName>
</protein>
<name>A0A8T2PNL8_9TELE</name>
<comment type="caution">
    <text evidence="3">The sequence shown here is derived from an EMBL/GenBank/DDBJ whole genome shotgun (WGS) entry which is preliminary data.</text>
</comment>
<evidence type="ECO:0000313" key="3">
    <source>
        <dbReference type="EMBL" id="KAG9353002.1"/>
    </source>
</evidence>
<dbReference type="AlphaFoldDB" id="A0A8T2PNL8"/>
<comment type="similarity">
    <text evidence="1">Belongs to the transglutaminase superfamily. Transglutaminase family.</text>
</comment>
<feature type="domain" description="Transglutaminase N-terminal" evidence="2">
    <location>
        <begin position="5"/>
        <end position="113"/>
    </location>
</feature>
<dbReference type="PANTHER" id="PTHR11590">
    <property type="entry name" value="PROTEIN-GLUTAMINE GAMMA-GLUTAMYLTRANSFERASE"/>
    <property type="match status" value="1"/>
</dbReference>
<proteinExistence type="inferred from homology"/>
<accession>A0A8T2PNL8</accession>
<dbReference type="Proteomes" id="UP000824540">
    <property type="component" value="Unassembled WGS sequence"/>
</dbReference>
<reference evidence="3" key="1">
    <citation type="thesis" date="2021" institute="BYU ScholarsArchive" country="Provo, UT, USA">
        <title>Applications of and Algorithms for Genome Assembly and Genomic Analyses with an Emphasis on Marine Teleosts.</title>
        <authorList>
            <person name="Pickett B.D."/>
        </authorList>
    </citation>
    <scope>NUCLEOTIDE SEQUENCE</scope>
    <source>
        <strain evidence="3">HI-2016</strain>
    </source>
</reference>
<dbReference type="GO" id="GO:0003810">
    <property type="term" value="F:protein-glutamine gamma-glutamyltransferase activity"/>
    <property type="evidence" value="ECO:0007669"/>
    <property type="project" value="TreeGrafter"/>
</dbReference>
<feature type="non-terminal residue" evidence="3">
    <location>
        <position position="1"/>
    </location>
</feature>
<dbReference type="InterPro" id="IPR013783">
    <property type="entry name" value="Ig-like_fold"/>
</dbReference>
<dbReference type="GO" id="GO:0007399">
    <property type="term" value="P:nervous system development"/>
    <property type="evidence" value="ECO:0007669"/>
    <property type="project" value="UniProtKB-ARBA"/>
</dbReference>
<dbReference type="GO" id="GO:0005739">
    <property type="term" value="C:mitochondrion"/>
    <property type="evidence" value="ECO:0007669"/>
    <property type="project" value="TreeGrafter"/>
</dbReference>
<dbReference type="InterPro" id="IPR001102">
    <property type="entry name" value="Transglutaminase_N"/>
</dbReference>
<organism evidence="3 4">
    <name type="scientific">Albula glossodonta</name>
    <name type="common">roundjaw bonefish</name>
    <dbReference type="NCBI Taxonomy" id="121402"/>
    <lineage>
        <taxon>Eukaryota</taxon>
        <taxon>Metazoa</taxon>
        <taxon>Chordata</taxon>
        <taxon>Craniata</taxon>
        <taxon>Vertebrata</taxon>
        <taxon>Euteleostomi</taxon>
        <taxon>Actinopterygii</taxon>
        <taxon>Neopterygii</taxon>
        <taxon>Teleostei</taxon>
        <taxon>Albuliformes</taxon>
        <taxon>Albulidae</taxon>
        <taxon>Albula</taxon>
    </lineage>
</organism>
<dbReference type="SUPFAM" id="SSF81296">
    <property type="entry name" value="E set domains"/>
    <property type="match status" value="1"/>
</dbReference>
<evidence type="ECO:0000313" key="4">
    <source>
        <dbReference type="Proteomes" id="UP000824540"/>
    </source>
</evidence>
<dbReference type="InterPro" id="IPR050779">
    <property type="entry name" value="Transglutaminase"/>
</dbReference>
<evidence type="ECO:0000259" key="2">
    <source>
        <dbReference type="Pfam" id="PF00868"/>
    </source>
</evidence>